<evidence type="ECO:0000313" key="13">
    <source>
        <dbReference type="WBParaSite" id="PSAMB.scaffold1830size27527.g15191.t1"/>
    </source>
</evidence>
<dbReference type="GO" id="GO:0005096">
    <property type="term" value="F:GTPase activator activity"/>
    <property type="evidence" value="ECO:0007669"/>
    <property type="project" value="UniProtKB-KW"/>
</dbReference>
<name>A0A914VDV7_9BILA</name>
<evidence type="ECO:0000256" key="7">
    <source>
        <dbReference type="ARBA" id="ARBA00022490"/>
    </source>
</evidence>
<proteinExistence type="inferred from homology"/>
<dbReference type="AlphaFoldDB" id="A0A914VDV7"/>
<dbReference type="WBParaSite" id="PSAMB.scaffold1830size27527.g15191.t1">
    <property type="protein sequence ID" value="PSAMB.scaffold1830size27527.g15191.t1"/>
    <property type="gene ID" value="PSAMB.scaffold1830size27527.g15191"/>
</dbReference>
<dbReference type="Pfam" id="PF19533">
    <property type="entry name" value="Rab3-GAP_cat_C"/>
    <property type="match status" value="1"/>
</dbReference>
<dbReference type="GO" id="GO:0005794">
    <property type="term" value="C:Golgi apparatus"/>
    <property type="evidence" value="ECO:0007669"/>
    <property type="project" value="UniProtKB-SubCell"/>
</dbReference>
<evidence type="ECO:0000256" key="2">
    <source>
        <dbReference type="ARBA" id="ARBA00004240"/>
    </source>
</evidence>
<organism evidence="12 13">
    <name type="scientific">Plectus sambesii</name>
    <dbReference type="NCBI Taxonomy" id="2011161"/>
    <lineage>
        <taxon>Eukaryota</taxon>
        <taxon>Metazoa</taxon>
        <taxon>Ecdysozoa</taxon>
        <taxon>Nematoda</taxon>
        <taxon>Chromadorea</taxon>
        <taxon>Plectida</taxon>
        <taxon>Plectina</taxon>
        <taxon>Plectoidea</taxon>
        <taxon>Plectidae</taxon>
        <taxon>Plectus</taxon>
    </lineage>
</organism>
<dbReference type="PANTHER" id="PTHR21422">
    <property type="entry name" value="RAB3 GTPASE-ACTIVATING PROTEIN CATALYTIC SUBUNIT"/>
    <property type="match status" value="1"/>
</dbReference>
<dbReference type="Proteomes" id="UP000887566">
    <property type="component" value="Unplaced"/>
</dbReference>
<keyword evidence="9" id="KW-0333">Golgi apparatus</keyword>
<evidence type="ECO:0000256" key="6">
    <source>
        <dbReference type="ARBA" id="ARBA00022468"/>
    </source>
</evidence>
<evidence type="ECO:0000256" key="4">
    <source>
        <dbReference type="ARBA" id="ARBA00008856"/>
    </source>
</evidence>
<keyword evidence="7" id="KW-0963">Cytoplasm</keyword>
<keyword evidence="6" id="KW-0343">GTPase activation</keyword>
<protein>
    <recommendedName>
        <fullName evidence="5">Rab3 GTPase-activating protein catalytic subunit</fullName>
    </recommendedName>
</protein>
<dbReference type="InterPro" id="IPR045698">
    <property type="entry name" value="Rab3GAP1_C"/>
</dbReference>
<dbReference type="Pfam" id="PF13890">
    <property type="entry name" value="Rab3-GTPase_cat"/>
    <property type="match status" value="1"/>
</dbReference>
<feature type="domain" description="Rab3GAP catalytic subunit C-terminal" evidence="11">
    <location>
        <begin position="600"/>
        <end position="750"/>
    </location>
</feature>
<reference evidence="13" key="1">
    <citation type="submission" date="2022-11" db="UniProtKB">
        <authorList>
            <consortium name="WormBaseParasite"/>
        </authorList>
    </citation>
    <scope>IDENTIFICATION</scope>
</reference>
<evidence type="ECO:0000256" key="9">
    <source>
        <dbReference type="ARBA" id="ARBA00023034"/>
    </source>
</evidence>
<evidence type="ECO:0000256" key="5">
    <source>
        <dbReference type="ARBA" id="ARBA00015817"/>
    </source>
</evidence>
<keyword evidence="8" id="KW-0256">Endoplasmic reticulum</keyword>
<evidence type="ECO:0000256" key="8">
    <source>
        <dbReference type="ARBA" id="ARBA00022824"/>
    </source>
</evidence>
<sequence>ALRNGQPRHTNLAGLLDLFKEKIVCPLPTPPPVKVSVRVDYTLQERLDRQWTQPLPDFDDDVDLNGLLVGPYSHLPFGAAQDPLREFRLSATWPNLNEDMIVENDVYSDLDPMTAPYWTAAVAFESGLQCLMHGCLTSLVNATRYQSTIDAILGIEENAVGSAALERLTQPQAARILQPNLSLTNPAGGGESYSLPFDSSTVNRLIDAIFNEVGGFSDLNETTNAKQIAEGGKADRARHESPGIAVKEVTSDRPPSPPLTPSDDIVNKYMELLKQCKSAPADCLTSRLAVALCHILWSSHGLPGMCQIWHEVVICLRSYWEKFDLLPGFDTDAPPDMGSCLLHQKLMMLQCCIESKQKRHRSFEATTNFSDTMDEDDFFDAIEDVDNVDLAEPQGRLKPLMDLKLLNKPSVPLYIPVTQDPSPMTEDLLEEHAEYLTSLGDSFDAGKARAKAQSDSLLADMQAFKAANPGCCMEDFVRWHSPRDWIVDQADPLTGRLSERMSSAGNAWIESWQSARPVPVSLQKRLFNESKEAEKILHWLGGLTVCELTTLLLPPLFASAVRQISREAIDVHTLIGEKLDVLCHKLLFCTRQGSLDDFRDLLGNVHWVESTTAQYRALRARLTLSPDAADAASKQPRVTEADMKHFVLALMQNTNGAVPIFGAANGPIGLAVRRLLDSDARLAGVVETAEGAKKTSSKNRVPPAARKQYVLRWVVPRPMDYSRLTPQRMYVNIDERTEFRLCGAFSEDVTLS</sequence>
<evidence type="ECO:0000259" key="10">
    <source>
        <dbReference type="Pfam" id="PF13890"/>
    </source>
</evidence>
<evidence type="ECO:0000256" key="1">
    <source>
        <dbReference type="ARBA" id="ARBA00004222"/>
    </source>
</evidence>
<dbReference type="InterPro" id="IPR026147">
    <property type="entry name" value="Rab3GAP1_conserved"/>
</dbReference>
<keyword evidence="12" id="KW-1185">Reference proteome</keyword>
<feature type="domain" description="Rab3GAP catalytic subunit conserved" evidence="10">
    <location>
        <begin position="391"/>
        <end position="540"/>
    </location>
</feature>
<evidence type="ECO:0000256" key="3">
    <source>
        <dbReference type="ARBA" id="ARBA00004496"/>
    </source>
</evidence>
<dbReference type="PANTHER" id="PTHR21422:SF9">
    <property type="entry name" value="RAB3 GTPASE-ACTIVATING PROTEIN CATALYTIC SUBUNIT"/>
    <property type="match status" value="1"/>
</dbReference>
<dbReference type="GO" id="GO:0005783">
    <property type="term" value="C:endoplasmic reticulum"/>
    <property type="evidence" value="ECO:0007669"/>
    <property type="project" value="UniProtKB-SubCell"/>
</dbReference>
<evidence type="ECO:0000259" key="11">
    <source>
        <dbReference type="Pfam" id="PF19533"/>
    </source>
</evidence>
<accession>A0A914VDV7</accession>
<comment type="subcellular location">
    <subcellularLocation>
        <location evidence="3">Cytoplasm</location>
    </subcellularLocation>
    <subcellularLocation>
        <location evidence="2">Endoplasmic reticulum</location>
    </subcellularLocation>
    <subcellularLocation>
        <location evidence="1">Golgi apparatus</location>
        <location evidence="1">cis-Golgi network</location>
    </subcellularLocation>
</comment>
<comment type="similarity">
    <text evidence="4">Belongs to the Rab3-GAP catalytic subunit family.</text>
</comment>
<dbReference type="InterPro" id="IPR045700">
    <property type="entry name" value="Rab3GAP1"/>
</dbReference>
<evidence type="ECO:0000313" key="12">
    <source>
        <dbReference type="Proteomes" id="UP000887566"/>
    </source>
</evidence>